<evidence type="ECO:0000256" key="1">
    <source>
        <dbReference type="ARBA" id="ARBA00004613"/>
    </source>
</evidence>
<dbReference type="Pfam" id="PF07645">
    <property type="entry name" value="EGF_CA"/>
    <property type="match status" value="2"/>
</dbReference>
<gene>
    <name evidence="9" type="ORF">ASIM_LOCUS7796</name>
</gene>
<evidence type="ECO:0000256" key="3">
    <source>
        <dbReference type="ARBA" id="ARBA00022536"/>
    </source>
</evidence>
<reference evidence="9 10" key="2">
    <citation type="submission" date="2018-11" db="EMBL/GenBank/DDBJ databases">
        <authorList>
            <consortium name="Pathogen Informatics"/>
        </authorList>
    </citation>
    <scope>NUCLEOTIDE SEQUENCE [LARGE SCALE GENOMIC DNA]</scope>
</reference>
<accession>A0A0M3JK67</accession>
<feature type="domain" description="EGF-like calcium-binding" evidence="8">
    <location>
        <begin position="49"/>
        <end position="92"/>
    </location>
</feature>
<keyword evidence="4" id="KW-0732">Signal</keyword>
<evidence type="ECO:0000256" key="4">
    <source>
        <dbReference type="ARBA" id="ARBA00022729"/>
    </source>
</evidence>
<evidence type="ECO:0000313" key="11">
    <source>
        <dbReference type="WBParaSite" id="ASIM_0000803901-mRNA-1"/>
    </source>
</evidence>
<comment type="subcellular location">
    <subcellularLocation>
        <location evidence="1">Secreted</location>
    </subcellularLocation>
</comment>
<dbReference type="Proteomes" id="UP000267096">
    <property type="component" value="Unassembled WGS sequence"/>
</dbReference>
<dbReference type="InterPro" id="IPR049883">
    <property type="entry name" value="NOTCH1_EGF-like"/>
</dbReference>
<dbReference type="PANTHER" id="PTHR24042:SF5">
    <property type="entry name" value="EGF-LIKE CALCIUM-BINDING DOMAIN-CONTAINING PROTEIN"/>
    <property type="match status" value="1"/>
</dbReference>
<evidence type="ECO:0000313" key="10">
    <source>
        <dbReference type="Proteomes" id="UP000267096"/>
    </source>
</evidence>
<keyword evidence="10" id="KW-1185">Reference proteome</keyword>
<protein>
    <submittedName>
        <fullName evidence="11">EGF_CA domain-containing protein</fullName>
    </submittedName>
</protein>
<dbReference type="InterPro" id="IPR051586">
    <property type="entry name" value="PKC-binding_NELL"/>
</dbReference>
<dbReference type="WBParaSite" id="ASIM_0000803901-mRNA-1">
    <property type="protein sequence ID" value="ASIM_0000803901-mRNA-1"/>
    <property type="gene ID" value="ASIM_0000803901"/>
</dbReference>
<dbReference type="OrthoDB" id="5985519at2759"/>
<dbReference type="GO" id="GO:0005509">
    <property type="term" value="F:calcium ion binding"/>
    <property type="evidence" value="ECO:0007669"/>
    <property type="project" value="InterPro"/>
</dbReference>
<dbReference type="InterPro" id="IPR001881">
    <property type="entry name" value="EGF-like_Ca-bd_dom"/>
</dbReference>
<evidence type="ECO:0000259" key="8">
    <source>
        <dbReference type="SMART" id="SM00179"/>
    </source>
</evidence>
<dbReference type="CDD" id="cd00054">
    <property type="entry name" value="EGF_CA"/>
    <property type="match status" value="1"/>
</dbReference>
<dbReference type="SUPFAM" id="SSF57196">
    <property type="entry name" value="EGF/Laminin"/>
    <property type="match status" value="1"/>
</dbReference>
<dbReference type="SMART" id="SM00179">
    <property type="entry name" value="EGF_CA"/>
    <property type="match status" value="1"/>
</dbReference>
<organism evidence="11">
    <name type="scientific">Anisakis simplex</name>
    <name type="common">Herring worm</name>
    <dbReference type="NCBI Taxonomy" id="6269"/>
    <lineage>
        <taxon>Eukaryota</taxon>
        <taxon>Metazoa</taxon>
        <taxon>Ecdysozoa</taxon>
        <taxon>Nematoda</taxon>
        <taxon>Chromadorea</taxon>
        <taxon>Rhabditida</taxon>
        <taxon>Spirurina</taxon>
        <taxon>Ascaridomorpha</taxon>
        <taxon>Ascaridoidea</taxon>
        <taxon>Anisakidae</taxon>
        <taxon>Anisakis</taxon>
        <taxon>Anisakis simplex complex</taxon>
    </lineage>
</organism>
<keyword evidence="2" id="KW-0964">Secreted</keyword>
<dbReference type="GO" id="GO:0005615">
    <property type="term" value="C:extracellular space"/>
    <property type="evidence" value="ECO:0007669"/>
    <property type="project" value="TreeGrafter"/>
</dbReference>
<dbReference type="GO" id="GO:0008201">
    <property type="term" value="F:heparin binding"/>
    <property type="evidence" value="ECO:0007669"/>
    <property type="project" value="TreeGrafter"/>
</dbReference>
<evidence type="ECO:0000313" key="9">
    <source>
        <dbReference type="EMBL" id="VDK30074.1"/>
    </source>
</evidence>
<dbReference type="FunFam" id="2.10.25.10:FF:000014">
    <property type="entry name" value="Latent-transforming growth factor beta-binding protein 3"/>
    <property type="match status" value="1"/>
</dbReference>
<keyword evidence="5" id="KW-0677">Repeat</keyword>
<sequence>MSIGPGKTLKMNVKSNHLTSDQGYKIAAKASRTSKCPQGYETINGFCEDIDECASNPNVCGDEAICVNNDGGFNCERECPAGYKVKWDGSCKDIDECSLGLHNCTRGTQCTNTK</sequence>
<dbReference type="EMBL" id="UYRR01019678">
    <property type="protein sequence ID" value="VDK30074.1"/>
    <property type="molecule type" value="Genomic_DNA"/>
</dbReference>
<dbReference type="Gene3D" id="2.10.25.10">
    <property type="entry name" value="Laminin"/>
    <property type="match status" value="2"/>
</dbReference>
<evidence type="ECO:0000256" key="2">
    <source>
        <dbReference type="ARBA" id="ARBA00022525"/>
    </source>
</evidence>
<dbReference type="InterPro" id="IPR018097">
    <property type="entry name" value="EGF_Ca-bd_CS"/>
</dbReference>
<keyword evidence="3" id="KW-0245">EGF-like domain</keyword>
<reference evidence="11" key="1">
    <citation type="submission" date="2017-02" db="UniProtKB">
        <authorList>
            <consortium name="WormBaseParasite"/>
        </authorList>
    </citation>
    <scope>IDENTIFICATION</scope>
</reference>
<dbReference type="PROSITE" id="PS01187">
    <property type="entry name" value="EGF_CA"/>
    <property type="match status" value="1"/>
</dbReference>
<evidence type="ECO:0000256" key="7">
    <source>
        <dbReference type="ARBA" id="ARBA00023180"/>
    </source>
</evidence>
<evidence type="ECO:0000256" key="5">
    <source>
        <dbReference type="ARBA" id="ARBA00022737"/>
    </source>
</evidence>
<keyword evidence="6" id="KW-1015">Disulfide bond</keyword>
<proteinExistence type="predicted"/>
<dbReference type="AlphaFoldDB" id="A0A0M3JK67"/>
<dbReference type="PANTHER" id="PTHR24042">
    <property type="entry name" value="NEL HOMOLOG"/>
    <property type="match status" value="1"/>
</dbReference>
<keyword evidence="7" id="KW-0325">Glycoprotein</keyword>
<evidence type="ECO:0000256" key="6">
    <source>
        <dbReference type="ARBA" id="ARBA00023157"/>
    </source>
</evidence>
<name>A0A0M3JK67_ANISI</name>